<dbReference type="InterPro" id="IPR036629">
    <property type="entry name" value="YjbJ_sf"/>
</dbReference>
<feature type="domain" description="DUF883" evidence="4">
    <location>
        <begin position="145"/>
        <end position="170"/>
    </location>
</feature>
<dbReference type="Proteomes" id="UP000295096">
    <property type="component" value="Unassembled WGS sequence"/>
</dbReference>
<keyword evidence="6" id="KW-1185">Reference proteome</keyword>
<dbReference type="Gene3D" id="1.10.1470.10">
    <property type="entry name" value="YjbJ"/>
    <property type="match status" value="1"/>
</dbReference>
<comment type="similarity">
    <text evidence="1">Belongs to the UPF0337 (CsbD) family.</text>
</comment>
<evidence type="ECO:0000259" key="3">
    <source>
        <dbReference type="Pfam" id="PF05532"/>
    </source>
</evidence>
<evidence type="ECO:0000256" key="1">
    <source>
        <dbReference type="ARBA" id="ARBA00009129"/>
    </source>
</evidence>
<dbReference type="AlphaFoldDB" id="A0A4R5Q6U8"/>
<evidence type="ECO:0000256" key="2">
    <source>
        <dbReference type="SAM" id="MobiDB-lite"/>
    </source>
</evidence>
<accession>A0A4R5Q6U8</accession>
<dbReference type="OrthoDB" id="9796058at2"/>
<comment type="caution">
    <text evidence="5">The sequence shown here is derived from an EMBL/GenBank/DDBJ whole genome shotgun (WGS) entry which is preliminary data.</text>
</comment>
<feature type="region of interest" description="Disordered" evidence="2">
    <location>
        <begin position="1"/>
        <end position="21"/>
    </location>
</feature>
<evidence type="ECO:0000313" key="6">
    <source>
        <dbReference type="Proteomes" id="UP000295096"/>
    </source>
</evidence>
<dbReference type="PANTHER" id="PTHR34977:SF1">
    <property type="entry name" value="UPF0337 PROTEIN YJBJ"/>
    <property type="match status" value="1"/>
</dbReference>
<dbReference type="InterPro" id="IPR008462">
    <property type="entry name" value="CsbD"/>
</dbReference>
<gene>
    <name evidence="5" type="ORF">E2C06_31760</name>
</gene>
<dbReference type="Pfam" id="PF19029">
    <property type="entry name" value="DUF883_C"/>
    <property type="match status" value="1"/>
</dbReference>
<name>A0A4R5Q6U8_9PROT</name>
<dbReference type="Pfam" id="PF05532">
    <property type="entry name" value="CsbD"/>
    <property type="match status" value="1"/>
</dbReference>
<organism evidence="5 6">
    <name type="scientific">Dankookia rubra</name>
    <dbReference type="NCBI Taxonomy" id="1442381"/>
    <lineage>
        <taxon>Bacteria</taxon>
        <taxon>Pseudomonadati</taxon>
        <taxon>Pseudomonadota</taxon>
        <taxon>Alphaproteobacteria</taxon>
        <taxon>Acetobacterales</taxon>
        <taxon>Roseomonadaceae</taxon>
        <taxon>Dankookia</taxon>
    </lineage>
</organism>
<proteinExistence type="inferred from homology"/>
<dbReference type="EMBL" id="SMSJ01000109">
    <property type="protein sequence ID" value="TDH58584.1"/>
    <property type="molecule type" value="Genomic_DNA"/>
</dbReference>
<dbReference type="PANTHER" id="PTHR34977">
    <property type="entry name" value="UPF0337 PROTEIN YJBJ"/>
    <property type="match status" value="1"/>
</dbReference>
<dbReference type="InterPro" id="IPR050423">
    <property type="entry name" value="UPF0337_stress_rsp"/>
</dbReference>
<dbReference type="SUPFAM" id="SSF69047">
    <property type="entry name" value="Hypothetical protein YjbJ"/>
    <property type="match status" value="1"/>
</dbReference>
<sequence length="178" mass="18748">MACRVVRMASSDPEEPGQLCHVSGSKSSSVFAGHAAIGGGVIVDSDRITGSAQQAKGKVEAATGRLTGDTKLQVEGGYDQAVGAVRNTAGRAADAAEAAKTEPQSEVEHLRAEVERLSAEPATPRLDAVARTADRYGQEFDRYLDVVRERPLTAIGVAACAGFLLGRLMSGNRYVYRI</sequence>
<reference evidence="5 6" key="1">
    <citation type="journal article" date="2016" name="J. Microbiol.">
        <title>Dankookia rubra gen. nov., sp. nov., an alphaproteobacterium isolated from sediment of a shallow stream.</title>
        <authorList>
            <person name="Kim W.H."/>
            <person name="Kim D.H."/>
            <person name="Kang K."/>
            <person name="Ahn T.Y."/>
        </authorList>
    </citation>
    <scope>NUCLEOTIDE SEQUENCE [LARGE SCALE GENOMIC DNA]</scope>
    <source>
        <strain evidence="5 6">JCM30602</strain>
    </source>
</reference>
<protein>
    <submittedName>
        <fullName evidence="5">DUF883 family protein</fullName>
    </submittedName>
</protein>
<dbReference type="InterPro" id="IPR043605">
    <property type="entry name" value="DUF883_C"/>
</dbReference>
<evidence type="ECO:0000313" key="5">
    <source>
        <dbReference type="EMBL" id="TDH58584.1"/>
    </source>
</evidence>
<evidence type="ECO:0000259" key="4">
    <source>
        <dbReference type="Pfam" id="PF19029"/>
    </source>
</evidence>
<feature type="domain" description="CsbD-like" evidence="3">
    <location>
        <begin position="46"/>
        <end position="97"/>
    </location>
</feature>